<comment type="catalytic activity">
    <reaction evidence="1 7">
        <text>an S-(2-hydroxyacyl)glutathione + H2O = a 2-hydroxy carboxylate + glutathione + H(+)</text>
        <dbReference type="Rhea" id="RHEA:21864"/>
        <dbReference type="ChEBI" id="CHEBI:15377"/>
        <dbReference type="ChEBI" id="CHEBI:15378"/>
        <dbReference type="ChEBI" id="CHEBI:57925"/>
        <dbReference type="ChEBI" id="CHEBI:58896"/>
        <dbReference type="ChEBI" id="CHEBI:71261"/>
        <dbReference type="EC" id="3.1.2.6"/>
    </reaction>
</comment>
<evidence type="ECO:0000256" key="4">
    <source>
        <dbReference type="ARBA" id="ARBA00022723"/>
    </source>
</evidence>
<dbReference type="Proteomes" id="UP001597128">
    <property type="component" value="Unassembled WGS sequence"/>
</dbReference>
<keyword evidence="6 7" id="KW-0862">Zinc</keyword>
<comment type="cofactor">
    <cofactor evidence="7">
        <name>Zn(2+)</name>
        <dbReference type="ChEBI" id="CHEBI:29105"/>
    </cofactor>
    <text evidence="7">Binds 2 Zn(2+) ions per subunit.</text>
</comment>
<gene>
    <name evidence="7 9" type="primary">gloB</name>
    <name evidence="9" type="ORF">ACFQ1Z_03940</name>
</gene>
<dbReference type="InterPro" id="IPR050110">
    <property type="entry name" value="Glyoxalase_II_hydrolase"/>
</dbReference>
<feature type="binding site" evidence="7">
    <location>
        <position position="63"/>
    </location>
    <ligand>
        <name>Zn(2+)</name>
        <dbReference type="ChEBI" id="CHEBI:29105"/>
        <label>2</label>
    </ligand>
</feature>
<dbReference type="Pfam" id="PF16123">
    <property type="entry name" value="HAGH_C"/>
    <property type="match status" value="1"/>
</dbReference>
<dbReference type="NCBIfam" id="TIGR03413">
    <property type="entry name" value="GSH_gloB"/>
    <property type="match status" value="1"/>
</dbReference>
<dbReference type="InterPro" id="IPR035680">
    <property type="entry name" value="Clx_II_MBL"/>
</dbReference>
<dbReference type="InterPro" id="IPR036866">
    <property type="entry name" value="RibonucZ/Hydroxyglut_hydro"/>
</dbReference>
<evidence type="ECO:0000313" key="9">
    <source>
        <dbReference type="EMBL" id="MFD0912690.1"/>
    </source>
</evidence>
<feature type="binding site" evidence="7">
    <location>
        <position position="61"/>
    </location>
    <ligand>
        <name>Zn(2+)</name>
        <dbReference type="ChEBI" id="CHEBI:29105"/>
        <label>1</label>
    </ligand>
</feature>
<dbReference type="InterPro" id="IPR017782">
    <property type="entry name" value="Hydroxyacylglutathione_Hdrlase"/>
</dbReference>
<proteinExistence type="inferred from homology"/>
<dbReference type="PIRSF" id="PIRSF005457">
    <property type="entry name" value="Glx"/>
    <property type="match status" value="1"/>
</dbReference>
<dbReference type="Gene3D" id="3.60.15.10">
    <property type="entry name" value="Ribonuclease Z/Hydroxyacylglutathione hydrolase-like"/>
    <property type="match status" value="1"/>
</dbReference>
<name>A0ABW3F5V6_9PROT</name>
<comment type="similarity">
    <text evidence="3 7">Belongs to the metallo-beta-lactamase superfamily. Glyoxalase II family.</text>
</comment>
<feature type="binding site" evidence="7">
    <location>
        <position position="139"/>
    </location>
    <ligand>
        <name>Zn(2+)</name>
        <dbReference type="ChEBI" id="CHEBI:29105"/>
        <label>2</label>
    </ligand>
</feature>
<evidence type="ECO:0000256" key="6">
    <source>
        <dbReference type="ARBA" id="ARBA00022833"/>
    </source>
</evidence>
<dbReference type="PANTHER" id="PTHR43705:SF1">
    <property type="entry name" value="HYDROXYACYLGLUTATHIONE HYDROLASE GLOB"/>
    <property type="match status" value="1"/>
</dbReference>
<dbReference type="EC" id="3.1.2.6" evidence="7"/>
<feature type="binding site" evidence="7">
    <location>
        <position position="121"/>
    </location>
    <ligand>
        <name>Zn(2+)</name>
        <dbReference type="ChEBI" id="CHEBI:29105"/>
        <label>1</label>
    </ligand>
</feature>
<evidence type="ECO:0000259" key="8">
    <source>
        <dbReference type="SMART" id="SM00849"/>
    </source>
</evidence>
<dbReference type="Pfam" id="PF00753">
    <property type="entry name" value="Lactamase_B"/>
    <property type="match status" value="1"/>
</dbReference>
<dbReference type="GO" id="GO:0004416">
    <property type="term" value="F:hydroxyacylglutathione hydrolase activity"/>
    <property type="evidence" value="ECO:0007669"/>
    <property type="project" value="UniProtKB-EC"/>
</dbReference>
<dbReference type="SMART" id="SM00849">
    <property type="entry name" value="Lactamase_B"/>
    <property type="match status" value="1"/>
</dbReference>
<comment type="caution">
    <text evidence="9">The sequence shown here is derived from an EMBL/GenBank/DDBJ whole genome shotgun (WGS) entry which is preliminary data.</text>
</comment>
<evidence type="ECO:0000313" key="10">
    <source>
        <dbReference type="Proteomes" id="UP001597128"/>
    </source>
</evidence>
<evidence type="ECO:0000256" key="2">
    <source>
        <dbReference type="ARBA" id="ARBA00004963"/>
    </source>
</evidence>
<feature type="binding site" evidence="7">
    <location>
        <position position="64"/>
    </location>
    <ligand>
        <name>Zn(2+)</name>
        <dbReference type="ChEBI" id="CHEBI:29105"/>
        <label>2</label>
    </ligand>
</feature>
<organism evidence="9 10">
    <name type="scientific">Methylophilus luteus</name>
    <dbReference type="NCBI Taxonomy" id="640108"/>
    <lineage>
        <taxon>Bacteria</taxon>
        <taxon>Pseudomonadati</taxon>
        <taxon>Pseudomonadota</taxon>
        <taxon>Betaproteobacteria</taxon>
        <taxon>Nitrosomonadales</taxon>
        <taxon>Methylophilaceae</taxon>
        <taxon>Methylophilus</taxon>
    </lineage>
</organism>
<accession>A0ABW3F5V6</accession>
<comment type="function">
    <text evidence="7">Thiolesterase that catalyzes the hydrolysis of S-D-lactoyl-glutathione to form glutathione and D-lactic acid.</text>
</comment>
<dbReference type="InterPro" id="IPR001279">
    <property type="entry name" value="Metallo-B-lactamas"/>
</dbReference>
<feature type="binding site" evidence="7">
    <location>
        <position position="177"/>
    </location>
    <ligand>
        <name>Zn(2+)</name>
        <dbReference type="ChEBI" id="CHEBI:29105"/>
        <label>2</label>
    </ligand>
</feature>
<evidence type="ECO:0000256" key="7">
    <source>
        <dbReference type="HAMAP-Rule" id="MF_01374"/>
    </source>
</evidence>
<protein>
    <recommendedName>
        <fullName evidence="7">Hydroxyacylglutathione hydrolase</fullName>
        <ecNumber evidence="7">3.1.2.6</ecNumber>
    </recommendedName>
    <alternativeName>
        <fullName evidence="7">Glyoxalase II</fullName>
        <shortName evidence="7">Glx II</shortName>
    </alternativeName>
</protein>
<dbReference type="PANTHER" id="PTHR43705">
    <property type="entry name" value="HYDROXYACYLGLUTATHIONE HYDROLASE"/>
    <property type="match status" value="1"/>
</dbReference>
<feature type="domain" description="Metallo-beta-lactamase" evidence="8">
    <location>
        <begin position="18"/>
        <end position="177"/>
    </location>
</feature>
<dbReference type="InterPro" id="IPR032282">
    <property type="entry name" value="HAGH_C"/>
</dbReference>
<dbReference type="EMBL" id="JBHTKB010000001">
    <property type="protein sequence ID" value="MFD0912690.1"/>
    <property type="molecule type" value="Genomic_DNA"/>
</dbReference>
<keyword evidence="5 7" id="KW-0378">Hydrolase</keyword>
<keyword evidence="4 7" id="KW-0479">Metal-binding</keyword>
<feature type="binding site" evidence="7">
    <location>
        <position position="59"/>
    </location>
    <ligand>
        <name>Zn(2+)</name>
        <dbReference type="ChEBI" id="CHEBI:29105"/>
        <label>1</label>
    </ligand>
</feature>
<comment type="subunit">
    <text evidence="7">Monomer.</text>
</comment>
<feature type="binding site" evidence="7">
    <location>
        <position position="139"/>
    </location>
    <ligand>
        <name>Zn(2+)</name>
        <dbReference type="ChEBI" id="CHEBI:29105"/>
        <label>1</label>
    </ligand>
</feature>
<comment type="pathway">
    <text evidence="2 7">Secondary metabolite metabolism; methylglyoxal degradation; (R)-lactate from methylglyoxal: step 2/2.</text>
</comment>
<dbReference type="RefSeq" id="WP_379055843.1">
    <property type="nucleotide sequence ID" value="NZ_JBHTKB010000001.1"/>
</dbReference>
<sequence>MHETSASIQITALPAFNDNYLWLIHAGKHALVVDPGDASVVQQALQAGGYQLDGILLTHHHADHTGGALALQQHWRCQVYAPDNDHAAYRELDAVRVKDGEQIVFKTFPGLSCVVLSLPGHTLDHIAFYINQQHLFSGDIIFGAGCGRLFEGSPPQMYASLQRIAALPAATLIYPAHEYTAHNIAFALTVEPDNLALQQRAQDTAALRQRQQPTLPTTLALEKATNPFLRCLPLSQQAAFYHWQPVDVFAELRARRNVF</sequence>
<keyword evidence="10" id="KW-1185">Reference proteome</keyword>
<evidence type="ECO:0000256" key="3">
    <source>
        <dbReference type="ARBA" id="ARBA00006759"/>
    </source>
</evidence>
<reference evidence="10" key="1">
    <citation type="journal article" date="2019" name="Int. J. Syst. Evol. Microbiol.">
        <title>The Global Catalogue of Microorganisms (GCM) 10K type strain sequencing project: providing services to taxonomists for standard genome sequencing and annotation.</title>
        <authorList>
            <consortium name="The Broad Institute Genomics Platform"/>
            <consortium name="The Broad Institute Genome Sequencing Center for Infectious Disease"/>
            <person name="Wu L."/>
            <person name="Ma J."/>
        </authorList>
    </citation>
    <scope>NUCLEOTIDE SEQUENCE [LARGE SCALE GENOMIC DNA]</scope>
    <source>
        <strain evidence="10">CCUG 58412</strain>
    </source>
</reference>
<evidence type="ECO:0000256" key="1">
    <source>
        <dbReference type="ARBA" id="ARBA00001623"/>
    </source>
</evidence>
<evidence type="ECO:0000256" key="5">
    <source>
        <dbReference type="ARBA" id="ARBA00022801"/>
    </source>
</evidence>
<dbReference type="CDD" id="cd07723">
    <property type="entry name" value="hydroxyacylglutathione_hydrolase_MBL-fold"/>
    <property type="match status" value="1"/>
</dbReference>
<dbReference type="HAMAP" id="MF_01374">
    <property type="entry name" value="Glyoxalase_2"/>
    <property type="match status" value="1"/>
</dbReference>
<dbReference type="SUPFAM" id="SSF56281">
    <property type="entry name" value="Metallo-hydrolase/oxidoreductase"/>
    <property type="match status" value="1"/>
</dbReference>